<dbReference type="Proteomes" id="UP000019384">
    <property type="component" value="Unassembled WGS sequence"/>
</dbReference>
<dbReference type="EMBL" id="HG793127">
    <property type="protein sequence ID" value="CDK26587.1"/>
    <property type="molecule type" value="Genomic_DNA"/>
</dbReference>
<dbReference type="InterPro" id="IPR050987">
    <property type="entry name" value="AtrR-like"/>
</dbReference>
<organism evidence="7 8">
    <name type="scientific">Kuraishia capsulata CBS 1993</name>
    <dbReference type="NCBI Taxonomy" id="1382522"/>
    <lineage>
        <taxon>Eukaryota</taxon>
        <taxon>Fungi</taxon>
        <taxon>Dikarya</taxon>
        <taxon>Ascomycota</taxon>
        <taxon>Saccharomycotina</taxon>
        <taxon>Pichiomycetes</taxon>
        <taxon>Pichiales</taxon>
        <taxon>Pichiaceae</taxon>
        <taxon>Kuraishia</taxon>
    </lineage>
</organism>
<dbReference type="GO" id="GO:0000981">
    <property type="term" value="F:DNA-binding transcription factor activity, RNA polymerase II-specific"/>
    <property type="evidence" value="ECO:0007669"/>
    <property type="project" value="InterPro"/>
</dbReference>
<protein>
    <recommendedName>
        <fullName evidence="6">Zn(2)-C6 fungal-type domain-containing protein</fullName>
    </recommendedName>
</protein>
<evidence type="ECO:0000256" key="5">
    <source>
        <dbReference type="ARBA" id="ARBA00023242"/>
    </source>
</evidence>
<reference evidence="7" key="1">
    <citation type="submission" date="2013-12" db="EMBL/GenBank/DDBJ databases">
        <authorList>
            <person name="Genoscope - CEA"/>
        </authorList>
    </citation>
    <scope>NUCLEOTIDE SEQUENCE</scope>
    <source>
        <strain evidence="7">CBS 1993</strain>
    </source>
</reference>
<dbReference type="GO" id="GO:0003677">
    <property type="term" value="F:DNA binding"/>
    <property type="evidence" value="ECO:0007669"/>
    <property type="project" value="UniProtKB-KW"/>
</dbReference>
<sequence length="516" mass="60188">MISTCLRCKKRRIKCDLQLPGCKNCTASETECVIWDECLNAKVSREEIHTRLQRVILLQEQLEKTQHSPQEEETDEVINQGLIGKAGPQYLVPSLKNQTIEDLLPFRWETVKKGYWYGEDRGPDAIFFGSSSPISVAVWASSLLGVRIEPPKYVKEEVEEFRLPKTLITQLMMRKLLKHYEEKIYPEYPLIAPSFFNMDVKLKNLPPRQQIFTLLALVAASTHLSRSEKDYRVISATLRNWLNDEVGAYLEEYTDDTFLVFMFLILMEELDPRSQNLYVLLSMACRYAVIRGFYRDTTDDVEERTSRRNLFLVLYKMESEIAGFLGRPMLLPCESIMFEDADQKTATTLRLTKSRMDIYRMIFNGPDDSCVFSQQLVEELLSLPILAAASTHWFLASLPFAIHRCHECENLHLPKSEFRERLVKSFLIKLDDLYRLYKEDQIISLWIHTLYCFSLSLAMMVYYKMGYLSNYWTSADFEKSFHKIIEMMGYCRLGWAPAALYLEIILEVYNKSQALG</sequence>
<keyword evidence="2" id="KW-0805">Transcription regulation</keyword>
<reference evidence="7" key="2">
    <citation type="submission" date="2014-02" db="EMBL/GenBank/DDBJ databases">
        <title>Complete DNA sequence of /Kuraishia capsulata/ illustrates novel genomic features among budding yeasts (/Saccharomycotina/).</title>
        <authorList>
            <person name="Morales L."/>
            <person name="Noel B."/>
            <person name="Porcel B."/>
            <person name="Marcet-Houben M."/>
            <person name="Hullo M-F."/>
            <person name="Sacerdot C."/>
            <person name="Tekaia F."/>
            <person name="Leh-Louis V."/>
            <person name="Despons L."/>
            <person name="Khanna V."/>
            <person name="Aury J-M."/>
            <person name="Barbe V."/>
            <person name="Couloux A."/>
            <person name="Labadie K."/>
            <person name="Pelletier E."/>
            <person name="Souciet J-L."/>
            <person name="Boekhout T."/>
            <person name="Gabaldon T."/>
            <person name="Wincker P."/>
            <person name="Dujon B."/>
        </authorList>
    </citation>
    <scope>NUCLEOTIDE SEQUENCE</scope>
    <source>
        <strain evidence="7">CBS 1993</strain>
    </source>
</reference>
<dbReference type="OrthoDB" id="189997at2759"/>
<dbReference type="PROSITE" id="PS00463">
    <property type="entry name" value="ZN2_CY6_FUNGAL_1"/>
    <property type="match status" value="1"/>
</dbReference>
<dbReference type="AlphaFoldDB" id="W6MNH5"/>
<feature type="domain" description="Zn(2)-C6 fungal-type" evidence="6">
    <location>
        <begin position="4"/>
        <end position="34"/>
    </location>
</feature>
<dbReference type="HOGENOM" id="CLU_011177_0_0_1"/>
<accession>W6MNH5</accession>
<dbReference type="GO" id="GO:0005634">
    <property type="term" value="C:nucleus"/>
    <property type="evidence" value="ECO:0007669"/>
    <property type="project" value="UniProtKB-SubCell"/>
</dbReference>
<dbReference type="PANTHER" id="PTHR46910">
    <property type="entry name" value="TRANSCRIPTION FACTOR PDR1"/>
    <property type="match status" value="1"/>
</dbReference>
<dbReference type="CDD" id="cd12148">
    <property type="entry name" value="fungal_TF_MHR"/>
    <property type="match status" value="1"/>
</dbReference>
<dbReference type="PROSITE" id="PS50048">
    <property type="entry name" value="ZN2_CY6_FUNGAL_2"/>
    <property type="match status" value="1"/>
</dbReference>
<dbReference type="GeneID" id="34519977"/>
<dbReference type="CDD" id="cd00067">
    <property type="entry name" value="GAL4"/>
    <property type="match status" value="1"/>
</dbReference>
<dbReference type="SUPFAM" id="SSF57701">
    <property type="entry name" value="Zn2/Cys6 DNA-binding domain"/>
    <property type="match status" value="1"/>
</dbReference>
<evidence type="ECO:0000313" key="7">
    <source>
        <dbReference type="EMBL" id="CDK26587.1"/>
    </source>
</evidence>
<gene>
    <name evidence="7" type="ORF">KUCA_T00002560001</name>
</gene>
<dbReference type="Pfam" id="PF00172">
    <property type="entry name" value="Zn_clus"/>
    <property type="match status" value="1"/>
</dbReference>
<proteinExistence type="predicted"/>
<dbReference type="InterPro" id="IPR036864">
    <property type="entry name" value="Zn2-C6_fun-type_DNA-bd_sf"/>
</dbReference>
<evidence type="ECO:0000256" key="4">
    <source>
        <dbReference type="ARBA" id="ARBA00023163"/>
    </source>
</evidence>
<keyword evidence="4" id="KW-0804">Transcription</keyword>
<name>W6MNH5_9ASCO</name>
<evidence type="ECO:0000313" key="8">
    <source>
        <dbReference type="Proteomes" id="UP000019384"/>
    </source>
</evidence>
<dbReference type="GO" id="GO:0008270">
    <property type="term" value="F:zinc ion binding"/>
    <property type="evidence" value="ECO:0007669"/>
    <property type="project" value="InterPro"/>
</dbReference>
<evidence type="ECO:0000256" key="3">
    <source>
        <dbReference type="ARBA" id="ARBA00023125"/>
    </source>
</evidence>
<dbReference type="PANTHER" id="PTHR46910:SF37">
    <property type="entry name" value="ZN(II)2CYS6 TRANSCRIPTION FACTOR (EUROFUNG)"/>
    <property type="match status" value="1"/>
</dbReference>
<keyword evidence="5" id="KW-0539">Nucleus</keyword>
<evidence type="ECO:0000259" key="6">
    <source>
        <dbReference type="PROSITE" id="PS50048"/>
    </source>
</evidence>
<keyword evidence="3" id="KW-0238">DNA-binding</keyword>
<dbReference type="RefSeq" id="XP_022458589.1">
    <property type="nucleotide sequence ID" value="XM_022602823.1"/>
</dbReference>
<evidence type="ECO:0000256" key="2">
    <source>
        <dbReference type="ARBA" id="ARBA00023015"/>
    </source>
</evidence>
<dbReference type="InterPro" id="IPR001138">
    <property type="entry name" value="Zn2Cys6_DnaBD"/>
</dbReference>
<dbReference type="Gene3D" id="4.10.240.10">
    <property type="entry name" value="Zn(2)-C6 fungal-type DNA-binding domain"/>
    <property type="match status" value="1"/>
</dbReference>
<comment type="subcellular location">
    <subcellularLocation>
        <location evidence="1">Nucleus</location>
    </subcellularLocation>
</comment>
<evidence type="ECO:0000256" key="1">
    <source>
        <dbReference type="ARBA" id="ARBA00004123"/>
    </source>
</evidence>
<keyword evidence="8" id="KW-1185">Reference proteome</keyword>
<dbReference type="STRING" id="1382522.W6MNH5"/>